<accession>A0AA36F061</accession>
<reference evidence="2" key="1">
    <citation type="submission" date="2023-08" db="EMBL/GenBank/DDBJ databases">
        <authorList>
            <person name="Alioto T."/>
            <person name="Alioto T."/>
            <person name="Gomez Garrido J."/>
        </authorList>
    </citation>
    <scope>NUCLEOTIDE SEQUENCE</scope>
</reference>
<protein>
    <submittedName>
        <fullName evidence="2">Uncharacterized protein</fullName>
    </submittedName>
</protein>
<dbReference type="Proteomes" id="UP001162480">
    <property type="component" value="Chromosome 2"/>
</dbReference>
<dbReference type="AlphaFoldDB" id="A0AA36F061"/>
<proteinExistence type="predicted"/>
<feature type="compositionally biased region" description="Low complexity" evidence="1">
    <location>
        <begin position="183"/>
        <end position="192"/>
    </location>
</feature>
<evidence type="ECO:0000313" key="2">
    <source>
        <dbReference type="EMBL" id="CAI9718610.1"/>
    </source>
</evidence>
<evidence type="ECO:0000256" key="1">
    <source>
        <dbReference type="SAM" id="MobiDB-lite"/>
    </source>
</evidence>
<name>A0AA36F061_OCTVU</name>
<feature type="region of interest" description="Disordered" evidence="1">
    <location>
        <begin position="169"/>
        <end position="192"/>
    </location>
</feature>
<keyword evidence="3" id="KW-1185">Reference proteome</keyword>
<sequence>MKSCIPRLTPRLLEDDPDRRSQFCEQFDIGYVKQVVGVLHICKRESVGLPAYRPPMRRRTWHYEITDNILKHEDVSRYQFPKLQDIAYVKQVVGVLHICKRETVGLPACRPPMRRRTWHYEITDNILKHEDVSRYQFPKLQAFTYQSRITGVTDSCRFRYHRVKLNIPSSKTAAPPKRPASGTRPSLRTSRLSTRSCEFNITINIAHTRKQSDKESKGDYAKPFELREISLV</sequence>
<gene>
    <name evidence="2" type="ORF">OCTVUL_1B022963</name>
</gene>
<evidence type="ECO:0000313" key="3">
    <source>
        <dbReference type="Proteomes" id="UP001162480"/>
    </source>
</evidence>
<organism evidence="2 3">
    <name type="scientific">Octopus vulgaris</name>
    <name type="common">Common octopus</name>
    <dbReference type="NCBI Taxonomy" id="6645"/>
    <lineage>
        <taxon>Eukaryota</taxon>
        <taxon>Metazoa</taxon>
        <taxon>Spiralia</taxon>
        <taxon>Lophotrochozoa</taxon>
        <taxon>Mollusca</taxon>
        <taxon>Cephalopoda</taxon>
        <taxon>Coleoidea</taxon>
        <taxon>Octopodiformes</taxon>
        <taxon>Octopoda</taxon>
        <taxon>Incirrata</taxon>
        <taxon>Octopodidae</taxon>
        <taxon>Octopus</taxon>
    </lineage>
</organism>
<dbReference type="EMBL" id="OX597815">
    <property type="protein sequence ID" value="CAI9718610.1"/>
    <property type="molecule type" value="Genomic_DNA"/>
</dbReference>